<reference evidence="8 9" key="1">
    <citation type="submission" date="2019-03" db="EMBL/GenBank/DDBJ databases">
        <title>Sequencing 23 genomes of Wallemia ichthyophaga.</title>
        <authorList>
            <person name="Gostincar C."/>
        </authorList>
    </citation>
    <scope>NUCLEOTIDE SEQUENCE [LARGE SCALE GENOMIC DNA]</scope>
    <source>
        <strain evidence="8 9">EXF-6200</strain>
    </source>
</reference>
<evidence type="ECO:0000256" key="1">
    <source>
        <dbReference type="ARBA" id="ARBA00004123"/>
    </source>
</evidence>
<feature type="region of interest" description="Disordered" evidence="6">
    <location>
        <begin position="149"/>
        <end position="216"/>
    </location>
</feature>
<comment type="subcellular location">
    <subcellularLocation>
        <location evidence="1">Nucleus</location>
    </subcellularLocation>
</comment>
<dbReference type="Pfam" id="PF06424">
    <property type="entry name" value="PRP1_N"/>
    <property type="match status" value="1"/>
</dbReference>
<dbReference type="Gene3D" id="1.25.40.10">
    <property type="entry name" value="Tetratricopeptide repeat domain"/>
    <property type="match status" value="4"/>
</dbReference>
<evidence type="ECO:0000313" key="8">
    <source>
        <dbReference type="EMBL" id="TIB32048.1"/>
    </source>
</evidence>
<feature type="region of interest" description="Disordered" evidence="6">
    <location>
        <begin position="28"/>
        <end position="89"/>
    </location>
</feature>
<dbReference type="PANTHER" id="PTHR11246:SF1">
    <property type="entry name" value="PRE-MRNA-PROCESSING FACTOR 6"/>
    <property type="match status" value="1"/>
</dbReference>
<dbReference type="InterPro" id="IPR045075">
    <property type="entry name" value="Syf1-like"/>
</dbReference>
<feature type="compositionally biased region" description="Polar residues" evidence="6">
    <location>
        <begin position="262"/>
        <end position="274"/>
    </location>
</feature>
<dbReference type="Proteomes" id="UP000310689">
    <property type="component" value="Unassembled WGS sequence"/>
</dbReference>
<accession>A0A4T0IQ98</accession>
<dbReference type="FunFam" id="1.25.40.10:FF:000384">
    <property type="entry name" value="Probable pre-mRNA splicing factor prp1"/>
    <property type="match status" value="1"/>
</dbReference>
<protein>
    <recommendedName>
        <fullName evidence="7">PRP1 splicing factor N-terminal domain-containing protein</fullName>
    </recommendedName>
</protein>
<comment type="caution">
    <text evidence="8">The sequence shown here is derived from an EMBL/GenBank/DDBJ whole genome shotgun (WGS) entry which is preliminary data.</text>
</comment>
<keyword evidence="4" id="KW-0508">mRNA splicing</keyword>
<evidence type="ECO:0000256" key="5">
    <source>
        <dbReference type="ARBA" id="ARBA00023242"/>
    </source>
</evidence>
<feature type="region of interest" description="Disordered" evidence="6">
    <location>
        <begin position="108"/>
        <end position="128"/>
    </location>
</feature>
<feature type="region of interest" description="Disordered" evidence="6">
    <location>
        <begin position="232"/>
        <end position="276"/>
    </location>
</feature>
<dbReference type="FunFam" id="1.25.40.10:FF:000256">
    <property type="entry name" value="Probable pre-mRNA splicing factor prp1"/>
    <property type="match status" value="1"/>
</dbReference>
<keyword evidence="3" id="KW-0677">Repeat</keyword>
<name>A0A4T0IQ98_WALIC</name>
<dbReference type="InterPro" id="IPR011990">
    <property type="entry name" value="TPR-like_helical_dom_sf"/>
</dbReference>
<feature type="compositionally biased region" description="Basic and acidic residues" evidence="6">
    <location>
        <begin position="108"/>
        <end position="123"/>
    </location>
</feature>
<feature type="domain" description="PRP1 splicing factor N-terminal" evidence="7">
    <location>
        <begin position="22"/>
        <end position="163"/>
    </location>
</feature>
<dbReference type="GO" id="GO:0000244">
    <property type="term" value="P:spliceosomal tri-snRNP complex assembly"/>
    <property type="evidence" value="ECO:0007669"/>
    <property type="project" value="TreeGrafter"/>
</dbReference>
<evidence type="ECO:0000313" key="9">
    <source>
        <dbReference type="Proteomes" id="UP000310689"/>
    </source>
</evidence>
<keyword evidence="2" id="KW-0507">mRNA processing</keyword>
<dbReference type="AlphaFoldDB" id="A0A4T0IQ98"/>
<dbReference type="GO" id="GO:0046540">
    <property type="term" value="C:U4/U6 x U5 tri-snRNP complex"/>
    <property type="evidence" value="ECO:0007669"/>
    <property type="project" value="TreeGrafter"/>
</dbReference>
<evidence type="ECO:0000256" key="6">
    <source>
        <dbReference type="SAM" id="MobiDB-lite"/>
    </source>
</evidence>
<feature type="compositionally biased region" description="Low complexity" evidence="6">
    <location>
        <begin position="233"/>
        <end position="261"/>
    </location>
</feature>
<evidence type="ECO:0000259" key="7">
    <source>
        <dbReference type="Pfam" id="PF06424"/>
    </source>
</evidence>
<dbReference type="SUPFAM" id="SSF48452">
    <property type="entry name" value="TPR-like"/>
    <property type="match status" value="4"/>
</dbReference>
<evidence type="ECO:0000256" key="3">
    <source>
        <dbReference type="ARBA" id="ARBA00022737"/>
    </source>
</evidence>
<dbReference type="EMBL" id="SPOI01000214">
    <property type="protein sequence ID" value="TIB32048.1"/>
    <property type="molecule type" value="Genomic_DNA"/>
</dbReference>
<sequence length="957" mass="105191">MATRANPLKNNASKFAFLTMHPPPGYVAGLGRGASGFTTRSDIGPAREAGSMEDPASDLHSNANSKEIEPEQFQDPENETGLFAGTVYDRDDEEADKIYDMIDDKMDERRRAKREAAEKKSQEAHLAANPKIQTQFSDLKRSLAHVSEEEWGALPEAGSLTGKRRKNNTRNDGKSYVVPDSVLAGAREKNELSSSVDDDAGVATPASSGNTTDFREIGQARDKSLSLRLDQLSGASGSGSASTSAGTPSSTQSSNDSSTFTPSTSNATGTSTSVDPKGYLSGLNSVQLKSDAEIGDIKKARALLESVIKTNPKHAPGWIAAGRVEEVAGRQAVARKVIAAGCDNCPKSEDVWLEAARLNIPQDAKVILANAISHLPQSVKIWLKAVDLENDPKSKRRVLRKAIEYIPNSVRLWKEAVNMEDDPQDALILLARATELIPSSVELWLALARLETPENAKKIINKARKTIPTSHEIWIAAARLQEQVGASSNDIDKLVNNGVGSLRSSGALLSREQWLKEAERVEQEGSPLTCAAIVKATIHHEIEDEDKYAVWMDDADSLEDRGSIETARAVIAFALKVFPERSKLWRRAAELEKQHGNRNTLTDILKTATQNCPKAEVLWLMLAKEHWLGGDVDSARQVLGDAFNANPSSEAVWLAAVKLEAENNEIKNARMLLNKARLQSSTERIWMKSAVFERQHGNSIEALKCVNEALTKFPTFDKLYMIKVGLLDGNVDGGGDDNGSKSNNKEIRDTFAAALKKCPQSPTLWILSSRFEEKMGVTIRSRALLEKGRLINKNCDILWAEAIRVEERANAGNQAKGLLSKALQECQTSGLLWSIAIWMEPRPSRKTKSVDALRKVTDDPTIIVTVARMLWMEGKKDKARSWLSKSCKADPDNGDHWAWWYKFELQDGTQENAQNVLESAKQAEPHHGEIWQSVIKDDANIGKAYNVLIKQTASKLS</sequence>
<dbReference type="PANTHER" id="PTHR11246">
    <property type="entry name" value="PRE-MRNA SPLICING FACTOR"/>
    <property type="match status" value="1"/>
</dbReference>
<keyword evidence="5" id="KW-0539">Nucleus</keyword>
<evidence type="ECO:0000256" key="2">
    <source>
        <dbReference type="ARBA" id="ARBA00022664"/>
    </source>
</evidence>
<dbReference type="GO" id="GO:0071013">
    <property type="term" value="C:catalytic step 2 spliceosome"/>
    <property type="evidence" value="ECO:0007669"/>
    <property type="project" value="TreeGrafter"/>
</dbReference>
<dbReference type="SMART" id="SM00386">
    <property type="entry name" value="HAT"/>
    <property type="match status" value="13"/>
</dbReference>
<evidence type="ECO:0000256" key="4">
    <source>
        <dbReference type="ARBA" id="ARBA00023187"/>
    </source>
</evidence>
<dbReference type="InterPro" id="IPR010491">
    <property type="entry name" value="PRP1_N"/>
</dbReference>
<dbReference type="InterPro" id="IPR003107">
    <property type="entry name" value="HAT"/>
</dbReference>
<gene>
    <name evidence="8" type="ORF">E3P86_03219</name>
</gene>
<organism evidence="8 9">
    <name type="scientific">Wallemia ichthyophaga</name>
    <dbReference type="NCBI Taxonomy" id="245174"/>
    <lineage>
        <taxon>Eukaryota</taxon>
        <taxon>Fungi</taxon>
        <taxon>Dikarya</taxon>
        <taxon>Basidiomycota</taxon>
        <taxon>Wallemiomycotina</taxon>
        <taxon>Wallemiomycetes</taxon>
        <taxon>Wallemiales</taxon>
        <taxon>Wallemiaceae</taxon>
        <taxon>Wallemia</taxon>
    </lineage>
</organism>
<proteinExistence type="predicted"/>
<dbReference type="Pfam" id="PF13432">
    <property type="entry name" value="TPR_16"/>
    <property type="match status" value="1"/>
</dbReference>